<sequence length="20" mass="2371">MIKLNFTNSNMNDQNNDTKQ</sequence>
<reference evidence="2" key="1">
    <citation type="submission" date="2014-09" db="EMBL/GenBank/DDBJ databases">
        <authorList>
            <person name="Magalhaes I.L.F."/>
            <person name="Oliveira U."/>
            <person name="Santos F.R."/>
            <person name="Vidigal T.H.D.A."/>
            <person name="Brescovit A.D."/>
            <person name="Santos A.J."/>
        </authorList>
    </citation>
    <scope>NUCLEOTIDE SEQUENCE</scope>
    <source>
        <tissue evidence="2">Shoot tissue taken approximately 20 cm above the soil surface</tissue>
    </source>
</reference>
<dbReference type="AlphaFoldDB" id="A0A0A9BVW3"/>
<dbReference type="EMBL" id="GBRH01231547">
    <property type="protein sequence ID" value="JAD66348.1"/>
    <property type="molecule type" value="Transcribed_RNA"/>
</dbReference>
<evidence type="ECO:0000256" key="1">
    <source>
        <dbReference type="SAM" id="MobiDB-lite"/>
    </source>
</evidence>
<name>A0A0A9BVW3_ARUDO</name>
<feature type="region of interest" description="Disordered" evidence="1">
    <location>
        <begin position="1"/>
        <end position="20"/>
    </location>
</feature>
<evidence type="ECO:0000313" key="2">
    <source>
        <dbReference type="EMBL" id="JAD66348.1"/>
    </source>
</evidence>
<organism evidence="2">
    <name type="scientific">Arundo donax</name>
    <name type="common">Giant reed</name>
    <name type="synonym">Donax arundinaceus</name>
    <dbReference type="NCBI Taxonomy" id="35708"/>
    <lineage>
        <taxon>Eukaryota</taxon>
        <taxon>Viridiplantae</taxon>
        <taxon>Streptophyta</taxon>
        <taxon>Embryophyta</taxon>
        <taxon>Tracheophyta</taxon>
        <taxon>Spermatophyta</taxon>
        <taxon>Magnoliopsida</taxon>
        <taxon>Liliopsida</taxon>
        <taxon>Poales</taxon>
        <taxon>Poaceae</taxon>
        <taxon>PACMAD clade</taxon>
        <taxon>Arundinoideae</taxon>
        <taxon>Arundineae</taxon>
        <taxon>Arundo</taxon>
    </lineage>
</organism>
<reference evidence="2" key="2">
    <citation type="journal article" date="2015" name="Data Brief">
        <title>Shoot transcriptome of the giant reed, Arundo donax.</title>
        <authorList>
            <person name="Barrero R.A."/>
            <person name="Guerrero F.D."/>
            <person name="Moolhuijzen P."/>
            <person name="Goolsby J.A."/>
            <person name="Tidwell J."/>
            <person name="Bellgard S.E."/>
            <person name="Bellgard M.I."/>
        </authorList>
    </citation>
    <scope>NUCLEOTIDE SEQUENCE</scope>
    <source>
        <tissue evidence="2">Shoot tissue taken approximately 20 cm above the soil surface</tissue>
    </source>
</reference>
<accession>A0A0A9BVW3</accession>
<protein>
    <submittedName>
        <fullName evidence="2">Uncharacterized protein</fullName>
    </submittedName>
</protein>
<proteinExistence type="predicted"/>